<feature type="compositionally biased region" description="Polar residues" evidence="1">
    <location>
        <begin position="197"/>
        <end position="207"/>
    </location>
</feature>
<evidence type="ECO:0000313" key="2">
    <source>
        <dbReference type="EMBL" id="TFK83212.1"/>
    </source>
</evidence>
<organism evidence="2 3">
    <name type="scientific">Polyporus arcularius HHB13444</name>
    <dbReference type="NCBI Taxonomy" id="1314778"/>
    <lineage>
        <taxon>Eukaryota</taxon>
        <taxon>Fungi</taxon>
        <taxon>Dikarya</taxon>
        <taxon>Basidiomycota</taxon>
        <taxon>Agaricomycotina</taxon>
        <taxon>Agaricomycetes</taxon>
        <taxon>Polyporales</taxon>
        <taxon>Polyporaceae</taxon>
        <taxon>Polyporus</taxon>
    </lineage>
</organism>
<evidence type="ECO:0000313" key="3">
    <source>
        <dbReference type="Proteomes" id="UP000308197"/>
    </source>
</evidence>
<evidence type="ECO:0000256" key="1">
    <source>
        <dbReference type="SAM" id="MobiDB-lite"/>
    </source>
</evidence>
<feature type="compositionally biased region" description="Polar residues" evidence="1">
    <location>
        <begin position="63"/>
        <end position="79"/>
    </location>
</feature>
<protein>
    <submittedName>
        <fullName evidence="2">Uncharacterized protein</fullName>
    </submittedName>
</protein>
<feature type="compositionally biased region" description="Polar residues" evidence="1">
    <location>
        <begin position="1"/>
        <end position="45"/>
    </location>
</feature>
<dbReference type="AlphaFoldDB" id="A0A5C3P1Q7"/>
<dbReference type="Proteomes" id="UP000308197">
    <property type="component" value="Unassembled WGS sequence"/>
</dbReference>
<sequence length="268" mass="27468">MSHQQPHDGSSGHQSPYTTHPSLAGAQSASSPQGWSDSQMSNPAHVSSLHGAPAPPGYAQYQGVAQNPQQHFQASSATHAHSGGGQHHTAGHPRTPYGSTGNIAPDGSHSMGAGTYPMSPYGAVGYGQAPGPGYQTSTSNTAYYGGTGGYYAGDPMQAAYAAGTSASTYSSSPYRAGSSAAMQPRGTTTAHDPYRQPSHQQAASGGTANVAPGGSSQYTGGASMDRGMYYSTSGSESAPESARRRRRSSAAVPDHQASLALRSIYRLW</sequence>
<keyword evidence="3" id="KW-1185">Reference proteome</keyword>
<feature type="region of interest" description="Disordered" evidence="1">
    <location>
        <begin position="1"/>
        <end position="111"/>
    </location>
</feature>
<feature type="region of interest" description="Disordered" evidence="1">
    <location>
        <begin position="167"/>
        <end position="255"/>
    </location>
</feature>
<accession>A0A5C3P1Q7</accession>
<gene>
    <name evidence="2" type="ORF">K466DRAFT_567995</name>
</gene>
<dbReference type="EMBL" id="ML211413">
    <property type="protein sequence ID" value="TFK83212.1"/>
    <property type="molecule type" value="Genomic_DNA"/>
</dbReference>
<name>A0A5C3P1Q7_9APHY</name>
<dbReference type="InParanoid" id="A0A5C3P1Q7"/>
<reference evidence="2 3" key="1">
    <citation type="journal article" date="2019" name="Nat. Ecol. Evol.">
        <title>Megaphylogeny resolves global patterns of mushroom evolution.</title>
        <authorList>
            <person name="Varga T."/>
            <person name="Krizsan K."/>
            <person name="Foldi C."/>
            <person name="Dima B."/>
            <person name="Sanchez-Garcia M."/>
            <person name="Sanchez-Ramirez S."/>
            <person name="Szollosi G.J."/>
            <person name="Szarkandi J.G."/>
            <person name="Papp V."/>
            <person name="Albert L."/>
            <person name="Andreopoulos W."/>
            <person name="Angelini C."/>
            <person name="Antonin V."/>
            <person name="Barry K.W."/>
            <person name="Bougher N.L."/>
            <person name="Buchanan P."/>
            <person name="Buyck B."/>
            <person name="Bense V."/>
            <person name="Catcheside P."/>
            <person name="Chovatia M."/>
            <person name="Cooper J."/>
            <person name="Damon W."/>
            <person name="Desjardin D."/>
            <person name="Finy P."/>
            <person name="Geml J."/>
            <person name="Haridas S."/>
            <person name="Hughes K."/>
            <person name="Justo A."/>
            <person name="Karasinski D."/>
            <person name="Kautmanova I."/>
            <person name="Kiss B."/>
            <person name="Kocsube S."/>
            <person name="Kotiranta H."/>
            <person name="LaButti K.M."/>
            <person name="Lechner B.E."/>
            <person name="Liimatainen K."/>
            <person name="Lipzen A."/>
            <person name="Lukacs Z."/>
            <person name="Mihaltcheva S."/>
            <person name="Morgado L.N."/>
            <person name="Niskanen T."/>
            <person name="Noordeloos M.E."/>
            <person name="Ohm R.A."/>
            <person name="Ortiz-Santana B."/>
            <person name="Ovrebo C."/>
            <person name="Racz N."/>
            <person name="Riley R."/>
            <person name="Savchenko A."/>
            <person name="Shiryaev A."/>
            <person name="Soop K."/>
            <person name="Spirin V."/>
            <person name="Szebenyi C."/>
            <person name="Tomsovsky M."/>
            <person name="Tulloss R.E."/>
            <person name="Uehling J."/>
            <person name="Grigoriev I.V."/>
            <person name="Vagvolgyi C."/>
            <person name="Papp T."/>
            <person name="Martin F.M."/>
            <person name="Miettinen O."/>
            <person name="Hibbett D.S."/>
            <person name="Nagy L.G."/>
        </authorList>
    </citation>
    <scope>NUCLEOTIDE SEQUENCE [LARGE SCALE GENOMIC DNA]</scope>
    <source>
        <strain evidence="2 3">HHB13444</strain>
    </source>
</reference>
<proteinExistence type="predicted"/>